<evidence type="ECO:0000256" key="7">
    <source>
        <dbReference type="ARBA" id="ARBA00022989"/>
    </source>
</evidence>
<keyword evidence="8 9" id="KW-0472">Membrane</keyword>
<keyword evidence="5" id="KW-0997">Cell inner membrane</keyword>
<dbReference type="InterPro" id="IPR000515">
    <property type="entry name" value="MetI-like"/>
</dbReference>
<keyword evidence="6 9" id="KW-0812">Transmembrane</keyword>
<feature type="transmembrane region" description="Helical" evidence="9">
    <location>
        <begin position="20"/>
        <end position="42"/>
    </location>
</feature>
<dbReference type="InterPro" id="IPR043429">
    <property type="entry name" value="ArtM/GltK/GlnP/TcyL/YhdX-like"/>
</dbReference>
<evidence type="ECO:0000256" key="6">
    <source>
        <dbReference type="ARBA" id="ARBA00022692"/>
    </source>
</evidence>
<evidence type="ECO:0000256" key="9">
    <source>
        <dbReference type="RuleBase" id="RU363032"/>
    </source>
</evidence>
<proteinExistence type="inferred from homology"/>
<keyword evidence="3 9" id="KW-0813">Transport</keyword>
<dbReference type="PANTHER" id="PTHR30614:SF10">
    <property type="entry name" value="ARGININE ABC TRANSPORTER PERMEASE PROTEIN ARTM"/>
    <property type="match status" value="1"/>
</dbReference>
<dbReference type="RefSeq" id="WP_340360789.1">
    <property type="nucleotide sequence ID" value="NZ_JBBKZU010000021.1"/>
</dbReference>
<dbReference type="SUPFAM" id="SSF161098">
    <property type="entry name" value="MetI-like"/>
    <property type="match status" value="1"/>
</dbReference>
<comment type="similarity">
    <text evidence="2">Belongs to the binding-protein-dependent transport system permease family. HisMQ subfamily.</text>
</comment>
<dbReference type="InterPro" id="IPR035906">
    <property type="entry name" value="MetI-like_sf"/>
</dbReference>
<evidence type="ECO:0000256" key="3">
    <source>
        <dbReference type="ARBA" id="ARBA00022448"/>
    </source>
</evidence>
<dbReference type="NCBIfam" id="TIGR01726">
    <property type="entry name" value="HEQRo_perm_3TM"/>
    <property type="match status" value="1"/>
</dbReference>
<evidence type="ECO:0000256" key="2">
    <source>
        <dbReference type="ARBA" id="ARBA00010072"/>
    </source>
</evidence>
<dbReference type="Proteomes" id="UP001365846">
    <property type="component" value="Unassembled WGS sequence"/>
</dbReference>
<dbReference type="InterPro" id="IPR010065">
    <property type="entry name" value="AA_ABC_transptr_permease_3TM"/>
</dbReference>
<evidence type="ECO:0000256" key="5">
    <source>
        <dbReference type="ARBA" id="ARBA00022519"/>
    </source>
</evidence>
<keyword evidence="4" id="KW-1003">Cell membrane</keyword>
<accession>A0ABU8VPK9</accession>
<protein>
    <submittedName>
        <fullName evidence="11">ABC transporter permease subunit</fullName>
    </submittedName>
</protein>
<evidence type="ECO:0000256" key="1">
    <source>
        <dbReference type="ARBA" id="ARBA00004429"/>
    </source>
</evidence>
<feature type="domain" description="ABC transmembrane type-1" evidence="10">
    <location>
        <begin position="18"/>
        <end position="215"/>
    </location>
</feature>
<evidence type="ECO:0000256" key="4">
    <source>
        <dbReference type="ARBA" id="ARBA00022475"/>
    </source>
</evidence>
<comment type="caution">
    <text evidence="11">The sequence shown here is derived from an EMBL/GenBank/DDBJ whole genome shotgun (WGS) entry which is preliminary data.</text>
</comment>
<reference evidence="11 12" key="1">
    <citation type="submission" date="2024-03" db="EMBL/GenBank/DDBJ databases">
        <title>Novel species of the genus Variovorax.</title>
        <authorList>
            <person name="Liu Q."/>
            <person name="Xin Y.-H."/>
        </authorList>
    </citation>
    <scope>NUCLEOTIDE SEQUENCE [LARGE SCALE GENOMIC DNA]</scope>
    <source>
        <strain evidence="11 12">KACC 18899</strain>
    </source>
</reference>
<name>A0ABU8VPK9_9BURK</name>
<keyword evidence="7 9" id="KW-1133">Transmembrane helix</keyword>
<dbReference type="EMBL" id="JBBKZU010000021">
    <property type="protein sequence ID" value="MEJ8815588.1"/>
    <property type="molecule type" value="Genomic_DNA"/>
</dbReference>
<dbReference type="PROSITE" id="PS50928">
    <property type="entry name" value="ABC_TM1"/>
    <property type="match status" value="1"/>
</dbReference>
<evidence type="ECO:0000256" key="8">
    <source>
        <dbReference type="ARBA" id="ARBA00023136"/>
    </source>
</evidence>
<keyword evidence="12" id="KW-1185">Reference proteome</keyword>
<comment type="subcellular location">
    <subcellularLocation>
        <location evidence="1">Cell inner membrane</location>
        <topology evidence="1">Multi-pass membrane protein</topology>
    </subcellularLocation>
    <subcellularLocation>
        <location evidence="9">Cell membrane</location>
        <topology evidence="9">Multi-pass membrane protein</topology>
    </subcellularLocation>
</comment>
<evidence type="ECO:0000259" key="10">
    <source>
        <dbReference type="PROSITE" id="PS50928"/>
    </source>
</evidence>
<sequence>MFELSIVWSVLPALLKGALLTLELTALVILLGSALALPLALIKNSRLAWARSAANAYVVFFRGTPSLVQVFLLYFGASQFAWIQSSFLWPVFRNPFWCVVIALGLNSAAYTGKTLAAALAAVPRGMKEAAFTLGLSRTKSFLTVEFPLAARAALPAFGNEIILTCKATSLASTVTLLDLTGTARLLTSETYAPYEVFLSAGLVYLAINYGLMLVMRRLESSFKYSN</sequence>
<dbReference type="CDD" id="cd06261">
    <property type="entry name" value="TM_PBP2"/>
    <property type="match status" value="1"/>
</dbReference>
<dbReference type="Pfam" id="PF00528">
    <property type="entry name" value="BPD_transp_1"/>
    <property type="match status" value="1"/>
</dbReference>
<dbReference type="Gene3D" id="1.10.3720.10">
    <property type="entry name" value="MetI-like"/>
    <property type="match status" value="1"/>
</dbReference>
<feature type="transmembrane region" description="Helical" evidence="9">
    <location>
        <begin position="196"/>
        <end position="215"/>
    </location>
</feature>
<dbReference type="PANTHER" id="PTHR30614">
    <property type="entry name" value="MEMBRANE COMPONENT OF AMINO ACID ABC TRANSPORTER"/>
    <property type="match status" value="1"/>
</dbReference>
<organism evidence="11 12">
    <name type="scientific">Variovorax ureilyticus</name>
    <dbReference type="NCBI Taxonomy" id="1836198"/>
    <lineage>
        <taxon>Bacteria</taxon>
        <taxon>Pseudomonadati</taxon>
        <taxon>Pseudomonadota</taxon>
        <taxon>Betaproteobacteria</taxon>
        <taxon>Burkholderiales</taxon>
        <taxon>Comamonadaceae</taxon>
        <taxon>Variovorax</taxon>
    </lineage>
</organism>
<feature type="transmembrane region" description="Helical" evidence="9">
    <location>
        <begin position="54"/>
        <end position="77"/>
    </location>
</feature>
<evidence type="ECO:0000313" key="11">
    <source>
        <dbReference type="EMBL" id="MEJ8815588.1"/>
    </source>
</evidence>
<gene>
    <name evidence="11" type="ORF">WKW77_31305</name>
</gene>
<evidence type="ECO:0000313" key="12">
    <source>
        <dbReference type="Proteomes" id="UP001365846"/>
    </source>
</evidence>